<dbReference type="SMART" id="SM00822">
    <property type="entry name" value="PKS_KR"/>
    <property type="match status" value="1"/>
</dbReference>
<dbReference type="Proteomes" id="UP000322225">
    <property type="component" value="Chromosome 6"/>
</dbReference>
<dbReference type="OrthoDB" id="10267115at2759"/>
<evidence type="ECO:0000256" key="1">
    <source>
        <dbReference type="ARBA" id="ARBA00004240"/>
    </source>
</evidence>
<dbReference type="CDD" id="cd08939">
    <property type="entry name" value="KDSR-like_SDR_c"/>
    <property type="match status" value="1"/>
</dbReference>
<comment type="catalytic activity">
    <reaction evidence="11">
        <text>sphinganine + NADP(+) = 3-oxosphinganine + NADPH + H(+)</text>
        <dbReference type="Rhea" id="RHEA:22640"/>
        <dbReference type="ChEBI" id="CHEBI:15378"/>
        <dbReference type="ChEBI" id="CHEBI:57783"/>
        <dbReference type="ChEBI" id="CHEBI:57817"/>
        <dbReference type="ChEBI" id="CHEBI:58299"/>
        <dbReference type="ChEBI" id="CHEBI:58349"/>
        <dbReference type="EC" id="1.1.1.102"/>
    </reaction>
    <physiologicalReaction direction="right-to-left" evidence="11">
        <dbReference type="Rhea" id="RHEA:22642"/>
    </physiologicalReaction>
</comment>
<reference evidence="13" key="2">
    <citation type="submission" date="2024-01" db="EMBL/GenBank/DDBJ databases">
        <title>Comparative genomics of Cryptococcus and Kwoniella reveals pathogenesis evolution and contrasting modes of karyotype evolution via chromosome fusion or intercentromeric recombination.</title>
        <authorList>
            <person name="Coelho M.A."/>
            <person name="David-Palma M."/>
            <person name="Shea T."/>
            <person name="Bowers K."/>
            <person name="McGinley-Smith S."/>
            <person name="Mohammad A.W."/>
            <person name="Gnirke A."/>
            <person name="Yurkov A.M."/>
            <person name="Nowrousian M."/>
            <person name="Sun S."/>
            <person name="Cuomo C.A."/>
            <person name="Heitman J."/>
        </authorList>
    </citation>
    <scope>NUCLEOTIDE SEQUENCE</scope>
    <source>
        <strain evidence="13">CBS 12478</strain>
    </source>
</reference>
<comment type="pathway">
    <text evidence="2">Lipid metabolism; sphingolipid metabolism.</text>
</comment>
<dbReference type="InterPro" id="IPR045022">
    <property type="entry name" value="KDSR-like"/>
</dbReference>
<dbReference type="InterPro" id="IPR002347">
    <property type="entry name" value="SDR_fam"/>
</dbReference>
<comment type="subcellular location">
    <subcellularLocation>
        <location evidence="1">Endoplasmic reticulum</location>
    </subcellularLocation>
</comment>
<evidence type="ECO:0000256" key="8">
    <source>
        <dbReference type="ARBA" id="ARBA00023098"/>
    </source>
</evidence>
<dbReference type="EMBL" id="CP144056">
    <property type="protein sequence ID" value="WWD19383.1"/>
    <property type="molecule type" value="Genomic_DNA"/>
</dbReference>
<feature type="domain" description="Ketoreductase" evidence="12">
    <location>
        <begin position="14"/>
        <end position="194"/>
    </location>
</feature>
<keyword evidence="7" id="KW-0560">Oxidoreductase</keyword>
<evidence type="ECO:0000259" key="12">
    <source>
        <dbReference type="SMART" id="SM00822"/>
    </source>
</evidence>
<dbReference type="Gene3D" id="3.40.50.720">
    <property type="entry name" value="NAD(P)-binding Rossmann-like Domain"/>
    <property type="match status" value="1"/>
</dbReference>
<name>A0A5M6C7M1_9TREE</name>
<evidence type="ECO:0000313" key="13">
    <source>
        <dbReference type="EMBL" id="WWD19383.1"/>
    </source>
</evidence>
<evidence type="ECO:0000256" key="7">
    <source>
        <dbReference type="ARBA" id="ARBA00023002"/>
    </source>
</evidence>
<keyword evidence="5" id="KW-0521">NADP</keyword>
<sequence length="315" mass="34653">MPWFSKPAYQPKGKHCYVTGGSSGLGKALCESLVKQGAHVTIVARDTKKGEQVVQELKAIASPNQIITFISADLVDPTSSADALTEATSLHNGQAPDYVFCCAGFSKPKFFIDSTPQEMKEGFDGVFWVSAYTVYAAIQQIVKQRRTGKIILVSSFCGYASFAGYSTYSPGKYALRGLADALRSEMILHNIDIHIFMPAGILSPGYEVENLTKPAITHKIEEADSPLAPEVSAKYLETGLRKGYYQITDNIATDLVRMRSNAGVPSNNLFMDSLYLFVSSFAVPIWRMMTDWEVRKAKKDVQKDLETVGFYSSSS</sequence>
<evidence type="ECO:0000256" key="10">
    <source>
        <dbReference type="ARBA" id="ARBA00044737"/>
    </source>
</evidence>
<evidence type="ECO:0000256" key="4">
    <source>
        <dbReference type="ARBA" id="ARBA00022824"/>
    </source>
</evidence>
<evidence type="ECO:0000256" key="5">
    <source>
        <dbReference type="ARBA" id="ARBA00022857"/>
    </source>
</evidence>
<dbReference type="PANTHER" id="PTHR43550">
    <property type="entry name" value="3-KETODIHYDROSPHINGOSINE REDUCTASE"/>
    <property type="match status" value="1"/>
</dbReference>
<keyword evidence="8" id="KW-0443">Lipid metabolism</keyword>
<keyword evidence="14" id="KW-1185">Reference proteome</keyword>
<dbReference type="GO" id="GO:0006666">
    <property type="term" value="P:3-keto-sphinganine metabolic process"/>
    <property type="evidence" value="ECO:0007669"/>
    <property type="project" value="InterPro"/>
</dbReference>
<gene>
    <name evidence="13" type="ORF">CI109_103843</name>
</gene>
<dbReference type="RefSeq" id="XP_031863819.1">
    <property type="nucleotide sequence ID" value="XM_032001656.1"/>
</dbReference>
<dbReference type="PRINTS" id="PR00081">
    <property type="entry name" value="GDHRDH"/>
</dbReference>
<dbReference type="GO" id="GO:0047560">
    <property type="term" value="F:3-dehydrosphinganine reductase activity"/>
    <property type="evidence" value="ECO:0007669"/>
    <property type="project" value="UniProtKB-EC"/>
</dbReference>
<dbReference type="PANTHER" id="PTHR43550:SF3">
    <property type="entry name" value="3-KETODIHYDROSPHINGOSINE REDUCTASE"/>
    <property type="match status" value="1"/>
</dbReference>
<protein>
    <recommendedName>
        <fullName evidence="9">3-dehydrosphinganine reductase</fullName>
        <ecNumber evidence="9">1.1.1.102</ecNumber>
    </recommendedName>
</protein>
<dbReference type="KEGG" id="ksn:43585762"/>
<evidence type="ECO:0000256" key="11">
    <source>
        <dbReference type="ARBA" id="ARBA00048930"/>
    </source>
</evidence>
<dbReference type="SUPFAM" id="SSF51735">
    <property type="entry name" value="NAD(P)-binding Rossmann-fold domains"/>
    <property type="match status" value="1"/>
</dbReference>
<dbReference type="EC" id="1.1.1.102" evidence="9"/>
<evidence type="ECO:0000313" key="14">
    <source>
        <dbReference type="Proteomes" id="UP000322225"/>
    </source>
</evidence>
<evidence type="ECO:0000256" key="6">
    <source>
        <dbReference type="ARBA" id="ARBA00022919"/>
    </source>
</evidence>
<evidence type="ECO:0000256" key="2">
    <source>
        <dbReference type="ARBA" id="ARBA00004760"/>
    </source>
</evidence>
<evidence type="ECO:0000256" key="9">
    <source>
        <dbReference type="ARBA" id="ARBA00026112"/>
    </source>
</evidence>
<evidence type="ECO:0000256" key="3">
    <source>
        <dbReference type="ARBA" id="ARBA00004991"/>
    </source>
</evidence>
<keyword evidence="6" id="KW-0746">Sphingolipid metabolism</keyword>
<dbReference type="GO" id="GO:0005789">
    <property type="term" value="C:endoplasmic reticulum membrane"/>
    <property type="evidence" value="ECO:0007669"/>
    <property type="project" value="TreeGrafter"/>
</dbReference>
<dbReference type="AlphaFoldDB" id="A0A5M6C7M1"/>
<keyword evidence="4" id="KW-0256">Endoplasmic reticulum</keyword>
<organism evidence="13 14">
    <name type="scientific">Kwoniella shandongensis</name>
    <dbReference type="NCBI Taxonomy" id="1734106"/>
    <lineage>
        <taxon>Eukaryota</taxon>
        <taxon>Fungi</taxon>
        <taxon>Dikarya</taxon>
        <taxon>Basidiomycota</taxon>
        <taxon>Agaricomycotina</taxon>
        <taxon>Tremellomycetes</taxon>
        <taxon>Tremellales</taxon>
        <taxon>Cryptococcaceae</taxon>
        <taxon>Kwoniella</taxon>
    </lineage>
</organism>
<dbReference type="GeneID" id="43585762"/>
<dbReference type="InterPro" id="IPR036291">
    <property type="entry name" value="NAD(P)-bd_dom_sf"/>
</dbReference>
<proteinExistence type="predicted"/>
<dbReference type="Pfam" id="PF00106">
    <property type="entry name" value="adh_short"/>
    <property type="match status" value="1"/>
</dbReference>
<accession>A0A5M6C7M1</accession>
<reference evidence="13" key="1">
    <citation type="submission" date="2017-08" db="EMBL/GenBank/DDBJ databases">
        <authorList>
            <person name="Cuomo C."/>
            <person name="Billmyre B."/>
            <person name="Heitman J."/>
        </authorList>
    </citation>
    <scope>NUCLEOTIDE SEQUENCE</scope>
    <source>
        <strain evidence="13">CBS 12478</strain>
    </source>
</reference>
<dbReference type="GO" id="GO:0030148">
    <property type="term" value="P:sphingolipid biosynthetic process"/>
    <property type="evidence" value="ECO:0007669"/>
    <property type="project" value="InterPro"/>
</dbReference>
<comment type="pathway">
    <text evidence="3">Sphingolipid metabolism.</text>
</comment>
<comment type="function">
    <text evidence="10">Catalyzes the reduction of 3'-oxosphinganine (3-ketodihydrosphingosine/KDS) to sphinganine (dihydrosphingosine/DHS), the second step of de novo sphingolipid biosynthesis.</text>
</comment>
<dbReference type="InterPro" id="IPR057326">
    <property type="entry name" value="KR_dom"/>
</dbReference>